<sequence length="490" mass="53023">MHKPVAGQPSGPGSDDTLKDVPSGCLPPMKVRDMPEPLPLTKILGPSVILAGLGVGSGEYIIWPFITSAVGPAFLWAAVLSVTFQYFINMEIERYTLVTGETAIAGFVRRWRHWGWIFCLFTLVPNMWPGWATGGVTAFTFLVGGGNVGYITVGVMVAIGFSLTMSPVVYKTLERAQFFKVALTLVFLSVAIAAAIEPSAWADLPQAVTGIGTLPDSTAIPITLLLSALVFAGAGGVNNLAQSNWIRDKGFGMGAYIPRIVSPITGEDVALPTTGVMMRTDAANLARFAVWWKRANTEQLVSFWFICIFSIVTFSMLAHSTISGQQFSAQANLGFIKAEGEMLQKVVAPWFGKFFWVFGSMSLVLVALGTVDYIARIVADILRTVYLQGNELWSESRIYFFAVWAGVVSGSVILLSGVQQPLVLLMTAACLNGLVMVVYGVLLIQLNLRGLPKPLRIHGMRLVMLVLATAFYAFFGGWLVIAQVRAFLGA</sequence>
<dbReference type="NCBIfam" id="NF037982">
    <property type="entry name" value="Nramp_1"/>
    <property type="match status" value="1"/>
</dbReference>
<feature type="transmembrane region" description="Helical" evidence="2">
    <location>
        <begin position="300"/>
        <end position="318"/>
    </location>
</feature>
<feature type="transmembrane region" description="Helical" evidence="2">
    <location>
        <begin position="69"/>
        <end position="90"/>
    </location>
</feature>
<dbReference type="EMBL" id="CP015136">
    <property type="protein sequence ID" value="AMY08865.1"/>
    <property type="molecule type" value="Genomic_DNA"/>
</dbReference>
<evidence type="ECO:0000256" key="2">
    <source>
        <dbReference type="SAM" id="Phobius"/>
    </source>
</evidence>
<keyword evidence="4" id="KW-1185">Reference proteome</keyword>
<dbReference type="PATRIC" id="fig|1813736.3.peg.2174"/>
<keyword evidence="2" id="KW-1133">Transmembrane helix</keyword>
<dbReference type="RefSeq" id="WP_157898977.1">
    <property type="nucleotide sequence ID" value="NZ_CP015136.1"/>
</dbReference>
<feature type="transmembrane region" description="Helical" evidence="2">
    <location>
        <begin position="148"/>
        <end position="170"/>
    </location>
</feature>
<evidence type="ECO:0000313" key="4">
    <source>
        <dbReference type="Proteomes" id="UP000076079"/>
    </source>
</evidence>
<dbReference type="OrthoDB" id="3496044at2"/>
<proteinExistence type="predicted"/>
<dbReference type="STRING" id="1855912.LuPra_02071"/>
<feature type="region of interest" description="Disordered" evidence="1">
    <location>
        <begin position="1"/>
        <end position="20"/>
    </location>
</feature>
<feature type="transmembrane region" description="Helical" evidence="2">
    <location>
        <begin position="396"/>
        <end position="416"/>
    </location>
</feature>
<feature type="transmembrane region" description="Helical" evidence="2">
    <location>
        <begin position="462"/>
        <end position="481"/>
    </location>
</feature>
<organism evidence="3 4">
    <name type="scientific">Luteitalea pratensis</name>
    <dbReference type="NCBI Taxonomy" id="1855912"/>
    <lineage>
        <taxon>Bacteria</taxon>
        <taxon>Pseudomonadati</taxon>
        <taxon>Acidobacteriota</taxon>
        <taxon>Vicinamibacteria</taxon>
        <taxon>Vicinamibacterales</taxon>
        <taxon>Vicinamibacteraceae</taxon>
        <taxon>Luteitalea</taxon>
    </lineage>
</organism>
<keyword evidence="2" id="KW-0812">Transmembrane</keyword>
<gene>
    <name evidence="3" type="ORF">LuPra_02071</name>
</gene>
<feature type="transmembrane region" description="Helical" evidence="2">
    <location>
        <begin position="222"/>
        <end position="241"/>
    </location>
</feature>
<reference evidence="4" key="2">
    <citation type="submission" date="2016-04" db="EMBL/GenBank/DDBJ databases">
        <title>First Complete Genome Sequence of a Subdivision 6 Acidobacterium.</title>
        <authorList>
            <person name="Huang S."/>
            <person name="Vieira S."/>
            <person name="Bunk B."/>
            <person name="Riedel T."/>
            <person name="Sproeer C."/>
            <person name="Overmann J."/>
        </authorList>
    </citation>
    <scope>NUCLEOTIDE SEQUENCE [LARGE SCALE GENOMIC DNA]</scope>
    <source>
        <strain evidence="4">DSM 100886 HEG_-6_39</strain>
    </source>
</reference>
<reference evidence="3 4" key="1">
    <citation type="journal article" date="2016" name="Genome Announc.">
        <title>First Complete Genome Sequence of a Subdivision 6 Acidobacterium Strain.</title>
        <authorList>
            <person name="Huang S."/>
            <person name="Vieira S."/>
            <person name="Bunk B."/>
            <person name="Riedel T."/>
            <person name="Sproer C."/>
            <person name="Overmann J."/>
        </authorList>
    </citation>
    <scope>NUCLEOTIDE SEQUENCE [LARGE SCALE GENOMIC DNA]</scope>
    <source>
        <strain evidence="4">DSM 100886 HEG_-6_39</strain>
    </source>
</reference>
<feature type="transmembrane region" description="Helical" evidence="2">
    <location>
        <begin position="182"/>
        <end position="202"/>
    </location>
</feature>
<keyword evidence="2" id="KW-0472">Membrane</keyword>
<evidence type="ECO:0000256" key="1">
    <source>
        <dbReference type="SAM" id="MobiDB-lite"/>
    </source>
</evidence>
<accession>A0A143PJW8</accession>
<protein>
    <recommendedName>
        <fullName evidence="5">Mn2+ and Fe2+ transporters of the NRAMP family protein</fullName>
    </recommendedName>
</protein>
<evidence type="ECO:0008006" key="5">
    <source>
        <dbReference type="Google" id="ProtNLM"/>
    </source>
</evidence>
<dbReference type="AlphaFoldDB" id="A0A143PJW8"/>
<name>A0A143PJW8_LUTPR</name>
<evidence type="ECO:0000313" key="3">
    <source>
        <dbReference type="EMBL" id="AMY08865.1"/>
    </source>
</evidence>
<feature type="transmembrane region" description="Helical" evidence="2">
    <location>
        <begin position="354"/>
        <end position="375"/>
    </location>
</feature>
<feature type="transmembrane region" description="Helical" evidence="2">
    <location>
        <begin position="111"/>
        <end position="128"/>
    </location>
</feature>
<dbReference type="KEGG" id="abac:LuPra_02071"/>
<feature type="transmembrane region" description="Helical" evidence="2">
    <location>
        <begin position="422"/>
        <end position="442"/>
    </location>
</feature>
<dbReference type="Proteomes" id="UP000076079">
    <property type="component" value="Chromosome"/>
</dbReference>